<evidence type="ECO:0000313" key="3">
    <source>
        <dbReference type="Proteomes" id="UP001054252"/>
    </source>
</evidence>
<dbReference type="Proteomes" id="UP001054252">
    <property type="component" value="Unassembled WGS sequence"/>
</dbReference>
<name>A0AAV5LX77_9ROSI</name>
<dbReference type="PANTHER" id="PTHR47262">
    <property type="entry name" value="OS02G0132600 PROTEIN"/>
    <property type="match status" value="1"/>
</dbReference>
<sequence length="548" mass="62726">MSNANVPIKRKETSRGKKQKWVFKNGQVPQSKQLIKLCGEKLGTEATLQFFGQLGRETGVKEYNALIAMCIDKARTTDCEEVALVEMSKVYRHFKEMRKHGLQIDEVIYGQLLMFFIDRGMVEEFHFFCGPIKDGNCNSIPRLGYYEMLLWISVNNEEMIRKLCDYIAADDNEDNLQLKENYLLALCESQRTDDYLRVLEVIDITKISDKHAATVFKSLGRLSLESFTEKFLLAFKTLDHGAEKILRLIFSYASCIPNIVVEDIVLKFESLHMKFEITPSLESYKELIKFCCSSRKVQLALDIVNQISQGSLNLSIDMLNCILHAIEENHECNLVRQIYSVFCCHSLKPNAETFRRMISLSVKMKDFGGAYAMLNDSRKMNVKPVAGMYNAIMAGYFREYYEELKCSGITVTKHIFMSLINAYAACGQFEKAKQVLLDEGIPVKSLNELRSALVSSLASNGQMADALDTYEEIKQSGGDLEPRAVLSLMECLHSERDLNLMLQLLEELHDQGYWIEGCCRVISFCVRKKHLRLADKKFFIIWDSIYAA</sequence>
<accession>A0AAV5LX77</accession>
<dbReference type="PANTHER" id="PTHR47262:SF1">
    <property type="entry name" value="OS02G0132600 PROTEIN"/>
    <property type="match status" value="1"/>
</dbReference>
<dbReference type="Gene3D" id="1.25.40.10">
    <property type="entry name" value="Tetratricopeptide repeat domain"/>
    <property type="match status" value="2"/>
</dbReference>
<dbReference type="InterPro" id="IPR002885">
    <property type="entry name" value="PPR_rpt"/>
</dbReference>
<evidence type="ECO:0000256" key="1">
    <source>
        <dbReference type="ARBA" id="ARBA00022737"/>
    </source>
</evidence>
<reference evidence="2 3" key="1">
    <citation type="journal article" date="2021" name="Commun. Biol.">
        <title>The genome of Shorea leprosula (Dipterocarpaceae) highlights the ecological relevance of drought in aseasonal tropical rainforests.</title>
        <authorList>
            <person name="Ng K.K.S."/>
            <person name="Kobayashi M.J."/>
            <person name="Fawcett J.A."/>
            <person name="Hatakeyama M."/>
            <person name="Paape T."/>
            <person name="Ng C.H."/>
            <person name="Ang C.C."/>
            <person name="Tnah L.H."/>
            <person name="Lee C.T."/>
            <person name="Nishiyama T."/>
            <person name="Sese J."/>
            <person name="O'Brien M.J."/>
            <person name="Copetti D."/>
            <person name="Mohd Noor M.I."/>
            <person name="Ong R.C."/>
            <person name="Putra M."/>
            <person name="Sireger I.Z."/>
            <person name="Indrioko S."/>
            <person name="Kosugi Y."/>
            <person name="Izuno A."/>
            <person name="Isagi Y."/>
            <person name="Lee S.L."/>
            <person name="Shimizu K.K."/>
        </authorList>
    </citation>
    <scope>NUCLEOTIDE SEQUENCE [LARGE SCALE GENOMIC DNA]</scope>
    <source>
        <strain evidence="2">214</strain>
    </source>
</reference>
<organism evidence="2 3">
    <name type="scientific">Rubroshorea leprosula</name>
    <dbReference type="NCBI Taxonomy" id="152421"/>
    <lineage>
        <taxon>Eukaryota</taxon>
        <taxon>Viridiplantae</taxon>
        <taxon>Streptophyta</taxon>
        <taxon>Embryophyta</taxon>
        <taxon>Tracheophyta</taxon>
        <taxon>Spermatophyta</taxon>
        <taxon>Magnoliopsida</taxon>
        <taxon>eudicotyledons</taxon>
        <taxon>Gunneridae</taxon>
        <taxon>Pentapetalae</taxon>
        <taxon>rosids</taxon>
        <taxon>malvids</taxon>
        <taxon>Malvales</taxon>
        <taxon>Dipterocarpaceae</taxon>
        <taxon>Rubroshorea</taxon>
    </lineage>
</organism>
<proteinExistence type="predicted"/>
<dbReference type="EMBL" id="BPVZ01000155">
    <property type="protein sequence ID" value="GKV42016.1"/>
    <property type="molecule type" value="Genomic_DNA"/>
</dbReference>
<keyword evidence="1" id="KW-0677">Repeat</keyword>
<dbReference type="AlphaFoldDB" id="A0AAV5LX77"/>
<keyword evidence="3" id="KW-1185">Reference proteome</keyword>
<evidence type="ECO:0000313" key="2">
    <source>
        <dbReference type="EMBL" id="GKV42016.1"/>
    </source>
</evidence>
<dbReference type="InterPro" id="IPR011990">
    <property type="entry name" value="TPR-like_helical_dom_sf"/>
</dbReference>
<gene>
    <name evidence="2" type="ORF">SLEP1_g49476</name>
</gene>
<comment type="caution">
    <text evidence="2">The sequence shown here is derived from an EMBL/GenBank/DDBJ whole genome shotgun (WGS) entry which is preliminary data.</text>
</comment>
<dbReference type="Pfam" id="PF01535">
    <property type="entry name" value="PPR"/>
    <property type="match status" value="2"/>
</dbReference>
<evidence type="ECO:0008006" key="4">
    <source>
        <dbReference type="Google" id="ProtNLM"/>
    </source>
</evidence>
<protein>
    <recommendedName>
        <fullName evidence="4">Pentatricopeptide repeat-containing protein</fullName>
    </recommendedName>
</protein>